<dbReference type="Proteomes" id="UP000268652">
    <property type="component" value="Unassembled WGS sequence"/>
</dbReference>
<evidence type="ECO:0000313" key="4">
    <source>
        <dbReference type="Proteomes" id="UP000268652"/>
    </source>
</evidence>
<dbReference type="Pfam" id="PF20530">
    <property type="entry name" value="DUF6745"/>
    <property type="match status" value="1"/>
</dbReference>
<evidence type="ECO:0000259" key="1">
    <source>
        <dbReference type="Pfam" id="PF20530"/>
    </source>
</evidence>
<keyword evidence="4" id="KW-1185">Reference proteome</keyword>
<accession>A0A3A9WZI4</accession>
<sequence length="407" mass="44271">MPDTSRQAIALAHAVRDEWLGHGLATLPADRARAEAAVTELYRRLGQPPPRFLWTASPVAAVAAVRGSLPDDAPASRLRQRALPVCGPDLPVAGRLASLCSGLRHRLRGWAGRGWAGRGSQPRGGRGEFRENVDDPEAALRRGTPLFGVVDTVVHTALRASLADAVRAPLRMALLPAEGPPPGLNWHGQHDAFWIARADLAARLGGRRQLWPDSEQVWPWAELARSTGWWWPGPALCVMAERPVETHTEPLRDGGLGGLRLHRDDGPAVRFGDGEELYALHGTPVPRWVVDGPTPELIHGETNVEVRRTAIERLGWDRYIDEAGLRLVSTAADPGNPGSFLSLYDVPPRVWGASARLVVATNGSVEPDGRRRRYGLAVPGYFDDPVAAAGWTYGLTGPQYAQLQRRT</sequence>
<name>A0A3A9WZI4_9ACTN</name>
<dbReference type="EMBL" id="RBDY01000002">
    <property type="protein sequence ID" value="RKN26830.1"/>
    <property type="molecule type" value="Genomic_DNA"/>
</dbReference>
<dbReference type="AlphaFoldDB" id="A0A3A9WZI4"/>
<evidence type="ECO:0000313" key="3">
    <source>
        <dbReference type="EMBL" id="RKN26830.1"/>
    </source>
</evidence>
<proteinExistence type="predicted"/>
<dbReference type="Proteomes" id="UP000275024">
    <property type="component" value="Unassembled WGS sequence"/>
</dbReference>
<dbReference type="EMBL" id="RBDX01000003">
    <property type="protein sequence ID" value="RKN11627.1"/>
    <property type="molecule type" value="Genomic_DNA"/>
</dbReference>
<gene>
    <name evidence="3" type="ORF">D7318_03960</name>
    <name evidence="2" type="ORF">D7319_05700</name>
</gene>
<organism evidence="2 5">
    <name type="scientific">Streptomyces radicis</name>
    <dbReference type="NCBI Taxonomy" id="1750517"/>
    <lineage>
        <taxon>Bacteria</taxon>
        <taxon>Bacillati</taxon>
        <taxon>Actinomycetota</taxon>
        <taxon>Actinomycetes</taxon>
        <taxon>Kitasatosporales</taxon>
        <taxon>Streptomycetaceae</taxon>
        <taxon>Streptomyces</taxon>
    </lineage>
</organism>
<dbReference type="OrthoDB" id="871648at2"/>
<dbReference type="InterPro" id="IPR046633">
    <property type="entry name" value="DUF6745"/>
</dbReference>
<evidence type="ECO:0000313" key="2">
    <source>
        <dbReference type="EMBL" id="RKN11627.1"/>
    </source>
</evidence>
<reference evidence="4 5" key="1">
    <citation type="submission" date="2018-09" db="EMBL/GenBank/DDBJ databases">
        <title>Streptomyces sp. nov. DS1-2, an endophytic actinomycete isolated from roots of Dendrobium scabrilingue.</title>
        <authorList>
            <person name="Kuncharoen N."/>
            <person name="Kudo T."/>
            <person name="Ohkuma M."/>
            <person name="Yuki M."/>
            <person name="Tanasupawat S."/>
        </authorList>
    </citation>
    <scope>NUCLEOTIDE SEQUENCE [LARGE SCALE GENOMIC DNA]</scope>
    <source>
        <strain evidence="2 5">AZ1-7</strain>
        <strain evidence="3 4">DS1-2</strain>
    </source>
</reference>
<feature type="domain" description="DUF6745" evidence="1">
    <location>
        <begin position="188"/>
        <end position="403"/>
    </location>
</feature>
<comment type="caution">
    <text evidence="2">The sequence shown here is derived from an EMBL/GenBank/DDBJ whole genome shotgun (WGS) entry which is preliminary data.</text>
</comment>
<evidence type="ECO:0000313" key="5">
    <source>
        <dbReference type="Proteomes" id="UP000275024"/>
    </source>
</evidence>
<protein>
    <recommendedName>
        <fullName evidence="1">DUF6745 domain-containing protein</fullName>
    </recommendedName>
</protein>